<keyword evidence="4" id="KW-1185">Reference proteome</keyword>
<proteinExistence type="predicted"/>
<evidence type="ECO:0000256" key="1">
    <source>
        <dbReference type="SAM" id="MobiDB-lite"/>
    </source>
</evidence>
<reference evidence="3 4" key="1">
    <citation type="submission" date="2016-12" db="EMBL/GenBank/DDBJ databases">
        <authorList>
            <person name="Song W.-J."/>
            <person name="Kurnit D.M."/>
        </authorList>
    </citation>
    <scope>NUCLEOTIDE SEQUENCE [LARGE SCALE GENOMIC DNA]</scope>
    <source>
        <strain evidence="3 4">DSM 18488</strain>
    </source>
</reference>
<evidence type="ECO:0000313" key="3">
    <source>
        <dbReference type="EMBL" id="SHO45469.1"/>
    </source>
</evidence>
<organism evidence="3 4">
    <name type="scientific">Desulfopila aestuarii DSM 18488</name>
    <dbReference type="NCBI Taxonomy" id="1121416"/>
    <lineage>
        <taxon>Bacteria</taxon>
        <taxon>Pseudomonadati</taxon>
        <taxon>Thermodesulfobacteriota</taxon>
        <taxon>Desulfobulbia</taxon>
        <taxon>Desulfobulbales</taxon>
        <taxon>Desulfocapsaceae</taxon>
        <taxon>Desulfopila</taxon>
    </lineage>
</organism>
<keyword evidence="2" id="KW-1133">Transmembrane helix</keyword>
<feature type="compositionally biased region" description="Polar residues" evidence="1">
    <location>
        <begin position="70"/>
        <end position="90"/>
    </location>
</feature>
<feature type="region of interest" description="Disordered" evidence="1">
    <location>
        <begin position="68"/>
        <end position="140"/>
    </location>
</feature>
<accession>A0A1M7Y1H8</accession>
<protein>
    <submittedName>
        <fullName evidence="3">Uncharacterized protein</fullName>
    </submittedName>
</protein>
<keyword evidence="2" id="KW-0472">Membrane</keyword>
<feature type="transmembrane region" description="Helical" evidence="2">
    <location>
        <begin position="21"/>
        <end position="42"/>
    </location>
</feature>
<name>A0A1M7Y1H8_9BACT</name>
<sequence length="341" mass="38403">MQAKINEATRQPRKKKRQRSMLPFLLLICSVGGGAVIAFQYFQQKPSEEILVVRENVPVAAQPLPAASLSDGSQQQYNLTSHSPSSQNGSIAIDQGEQSGSISQSELPASQLAVQPEEQQAGTIDQPEAPGSSHQEPSESRAAIEAFYSHLDQQPYVRNFHFDSASNVYFSQLIQKMLDTPPVVSGETNDLFTILQNTAHFFRVVGRQNILAMKAIISHEHQSYEKILSDFYSISKQPDYLRESFSIDLKEDALYDYAGFFLTTMGGRLYLFRRDSSLRMIVSYYSILVVEEAVQSGRNRHGIDIRPAIDNLIGEIENSGNQLQLKEHYLDNLYDLKEKYL</sequence>
<dbReference type="STRING" id="1121416.SAMN02745220_01098"/>
<keyword evidence="2" id="KW-0812">Transmembrane</keyword>
<evidence type="ECO:0000313" key="4">
    <source>
        <dbReference type="Proteomes" id="UP000184603"/>
    </source>
</evidence>
<evidence type="ECO:0000256" key="2">
    <source>
        <dbReference type="SAM" id="Phobius"/>
    </source>
</evidence>
<dbReference type="EMBL" id="FRFE01000004">
    <property type="protein sequence ID" value="SHO45469.1"/>
    <property type="molecule type" value="Genomic_DNA"/>
</dbReference>
<feature type="compositionally biased region" description="Low complexity" evidence="1">
    <location>
        <begin position="95"/>
        <end position="106"/>
    </location>
</feature>
<dbReference type="Proteomes" id="UP000184603">
    <property type="component" value="Unassembled WGS sequence"/>
</dbReference>
<dbReference type="AlphaFoldDB" id="A0A1M7Y1H8"/>
<gene>
    <name evidence="3" type="ORF">SAMN02745220_01098</name>
</gene>